<dbReference type="AlphaFoldDB" id="A0A381WDW3"/>
<organism evidence="1">
    <name type="scientific">marine metagenome</name>
    <dbReference type="NCBI Taxonomy" id="408172"/>
    <lineage>
        <taxon>unclassified sequences</taxon>
        <taxon>metagenomes</taxon>
        <taxon>ecological metagenomes</taxon>
    </lineage>
</organism>
<protein>
    <recommendedName>
        <fullName evidence="2">Sialidase domain-containing protein</fullName>
    </recommendedName>
</protein>
<name>A0A381WDW3_9ZZZZ</name>
<dbReference type="EMBL" id="UINC01011489">
    <property type="protein sequence ID" value="SVA50685.1"/>
    <property type="molecule type" value="Genomic_DNA"/>
</dbReference>
<evidence type="ECO:0008006" key="2">
    <source>
        <dbReference type="Google" id="ProtNLM"/>
    </source>
</evidence>
<dbReference type="PROSITE" id="PS51257">
    <property type="entry name" value="PROKAR_LIPOPROTEIN"/>
    <property type="match status" value="1"/>
</dbReference>
<gene>
    <name evidence="1" type="ORF">METZ01_LOCUS103539</name>
</gene>
<evidence type="ECO:0000313" key="1">
    <source>
        <dbReference type="EMBL" id="SVA50685.1"/>
    </source>
</evidence>
<reference evidence="1" key="1">
    <citation type="submission" date="2018-05" db="EMBL/GenBank/DDBJ databases">
        <authorList>
            <person name="Lanie J.A."/>
            <person name="Ng W.-L."/>
            <person name="Kazmierczak K.M."/>
            <person name="Andrzejewski T.M."/>
            <person name="Davidsen T.M."/>
            <person name="Wayne K.J."/>
            <person name="Tettelin H."/>
            <person name="Glass J.I."/>
            <person name="Rusch D."/>
            <person name="Podicherti R."/>
            <person name="Tsui H.-C.T."/>
            <person name="Winkler M.E."/>
        </authorList>
    </citation>
    <scope>NUCLEOTIDE SEQUENCE</scope>
</reference>
<sequence>MKSLIVSIVGGLMLVGCAFLDLGTNVQSNLEVSKESLPVDTPKVDVSNVRKVYDNGHHNAFTDLTLFREVFYLSFRSCLDGHGVSPNASVIILASKDARKWKQVHTFSVPNRDTRDPHFLVFKDRLFVYTGTWYSGKGQARSNIDLELNLHLGYASWSGDGAKWSEPILLDGTFGHYIWRAASFGEKAFLCGRRKIGFEVGPKGEPNEIESLMLESDDGLIWRKRAVFQETAGDETAFLFDQQGGILGIGRRRGTAQLLQSNPPYKKWIRRNLDRHIGGPLIAKWGERTVVGGRHSTNRGPKTSMCWLVGGELHEFAELPSGGDNSYPGFVSITPTNAVISWYSSHEGKSSIYMADLEVRADETIDLLRKHGGKTGEELKAEAAK</sequence>
<proteinExistence type="predicted"/>
<accession>A0A381WDW3</accession>